<dbReference type="GO" id="GO:0008146">
    <property type="term" value="F:sulfotransferase activity"/>
    <property type="evidence" value="ECO:0007669"/>
    <property type="project" value="InterPro"/>
</dbReference>
<dbReference type="InterPro" id="IPR000863">
    <property type="entry name" value="Sulfotransferase_dom"/>
</dbReference>
<dbReference type="AlphaFoldDB" id="A0A2R8CFG4"/>
<dbReference type="SUPFAM" id="SSF52540">
    <property type="entry name" value="P-loop containing nucleoside triphosphate hydrolases"/>
    <property type="match status" value="1"/>
</dbReference>
<accession>A0A2R8CFG4</accession>
<gene>
    <name evidence="4" type="ORF">TRM7615_04700</name>
</gene>
<protein>
    <recommendedName>
        <fullName evidence="3">Sulfotransferase domain-containing protein</fullName>
    </recommendedName>
</protein>
<evidence type="ECO:0000313" key="4">
    <source>
        <dbReference type="EMBL" id="SPJ31159.1"/>
    </source>
</evidence>
<dbReference type="Gene3D" id="3.40.50.300">
    <property type="entry name" value="P-loop containing nucleotide triphosphate hydrolases"/>
    <property type="match status" value="1"/>
</dbReference>
<feature type="domain" description="Sulfotransferase" evidence="3">
    <location>
        <begin position="9"/>
        <end position="207"/>
    </location>
</feature>
<keyword evidence="2" id="KW-0325">Glycoprotein</keyword>
<sequence length="298" mass="33965">MTKSQGLPSLIIAGVPKAGTTSVFDWLSAHPQAQGSTLKETCFFADPGSHVFRSDFNSDQGLDTYRSVFPAVCTDDTLLFEATPSYIYSARALDLIPKLPSDAKCLFLLREPSAQVRSTYQYYRNTWSYIPAEMSFAEYLIAVRNLSHEFGGNELARDALVNVDYATWLRLWRAQLGPERMKVCLFEDLKRDPGAFMSALADWCGLAPDFYADFAFQTSNQSYEVVNRSLHGLNMAVRDRLPKGRLYDLARKAYRRLNTRPVERDADEQELQRLKEEFLPTYSALEDEFGLDLSPWRD</sequence>
<dbReference type="PANTHER" id="PTHR10605:SF56">
    <property type="entry name" value="BIFUNCTIONAL HEPARAN SULFATE N-DEACETYLASE_N-SULFOTRANSFERASE"/>
    <property type="match status" value="1"/>
</dbReference>
<dbReference type="RefSeq" id="WP_108792318.1">
    <property type="nucleotide sequence ID" value="NZ_ONZG01000017.1"/>
</dbReference>
<evidence type="ECO:0000259" key="3">
    <source>
        <dbReference type="Pfam" id="PF00685"/>
    </source>
</evidence>
<dbReference type="InterPro" id="IPR037359">
    <property type="entry name" value="NST/OST"/>
</dbReference>
<dbReference type="Pfam" id="PF00685">
    <property type="entry name" value="Sulfotransfer_1"/>
    <property type="match status" value="1"/>
</dbReference>
<reference evidence="5" key="1">
    <citation type="submission" date="2018-03" db="EMBL/GenBank/DDBJ databases">
        <authorList>
            <person name="Rodrigo-Torres L."/>
            <person name="Arahal R. D."/>
            <person name="Lucena T."/>
        </authorList>
    </citation>
    <scope>NUCLEOTIDE SEQUENCE [LARGE SCALE GENOMIC DNA]</scope>
    <source>
        <strain evidence="5">CECT 7615</strain>
    </source>
</reference>
<name>A0A2R8CFG4_9RHOB</name>
<evidence type="ECO:0000313" key="5">
    <source>
        <dbReference type="Proteomes" id="UP000244898"/>
    </source>
</evidence>
<evidence type="ECO:0000256" key="1">
    <source>
        <dbReference type="ARBA" id="ARBA00022679"/>
    </source>
</evidence>
<dbReference type="InterPro" id="IPR027417">
    <property type="entry name" value="P-loop_NTPase"/>
</dbReference>
<dbReference type="OrthoDB" id="981508at2"/>
<dbReference type="Proteomes" id="UP000244898">
    <property type="component" value="Unassembled WGS sequence"/>
</dbReference>
<proteinExistence type="predicted"/>
<evidence type="ECO:0000256" key="2">
    <source>
        <dbReference type="ARBA" id="ARBA00023180"/>
    </source>
</evidence>
<dbReference type="EMBL" id="ONZG01000017">
    <property type="protein sequence ID" value="SPJ31159.1"/>
    <property type="molecule type" value="Genomic_DNA"/>
</dbReference>
<keyword evidence="5" id="KW-1185">Reference proteome</keyword>
<organism evidence="4 5">
    <name type="scientific">Falsiruegeria mediterranea M17</name>
    <dbReference type="NCBI Taxonomy" id="1200281"/>
    <lineage>
        <taxon>Bacteria</taxon>
        <taxon>Pseudomonadati</taxon>
        <taxon>Pseudomonadota</taxon>
        <taxon>Alphaproteobacteria</taxon>
        <taxon>Rhodobacterales</taxon>
        <taxon>Roseobacteraceae</taxon>
        <taxon>Falsiruegeria</taxon>
    </lineage>
</organism>
<keyword evidence="1" id="KW-0808">Transferase</keyword>
<dbReference type="PANTHER" id="PTHR10605">
    <property type="entry name" value="HEPARAN SULFATE SULFOTRANSFERASE"/>
    <property type="match status" value="1"/>
</dbReference>